<gene>
    <name evidence="2" type="ORF">NNL38_11565</name>
</gene>
<evidence type="ECO:0000313" key="2">
    <source>
        <dbReference type="EMBL" id="UTV26979.1"/>
    </source>
</evidence>
<accession>A0ABY5GE26</accession>
<dbReference type="CDD" id="cd00761">
    <property type="entry name" value="Glyco_tranf_GTA_type"/>
    <property type="match status" value="1"/>
</dbReference>
<feature type="domain" description="Glycosyltransferase 2-like" evidence="1">
    <location>
        <begin position="4"/>
        <end position="129"/>
    </location>
</feature>
<dbReference type="Pfam" id="PF00535">
    <property type="entry name" value="Glycos_transf_2"/>
    <property type="match status" value="1"/>
</dbReference>
<protein>
    <submittedName>
        <fullName evidence="2">Glycosyltransferase</fullName>
    </submittedName>
</protein>
<name>A0ABY5GE26_9GAMM</name>
<sequence>MLISIITPTYNSSEQIRETYLSIKNQTYSNWEWLVTDDCSTDNTYDILKELSDNDKRIRIFRNEVNSGAAHSRNNSISQSNGHYLAFIDSDDLWLPSKLETQLSFMVDNRVDFSFTCYELIDESGELCGKVVDSHLSGPVCYDDMLRKKATLGCSTVMLKVDSFNDLNMPLIRTGQDYALWLKLLKEDSLAYPILKVLTRYRIMPNSISRNKIKKARRQWQIYRDIEKLSLFISIECFIYYAYRAVFRK</sequence>
<proteinExistence type="predicted"/>
<dbReference type="PANTHER" id="PTHR22916">
    <property type="entry name" value="GLYCOSYLTRANSFERASE"/>
    <property type="match status" value="1"/>
</dbReference>
<dbReference type="InterPro" id="IPR029044">
    <property type="entry name" value="Nucleotide-diphossugar_trans"/>
</dbReference>
<reference evidence="2" key="1">
    <citation type="submission" date="2022-07" db="EMBL/GenBank/DDBJ databases">
        <title>Genome sequencing of Photobacterium atrarenae GJH2-4.</title>
        <authorList>
            <person name="Park S.-J."/>
        </authorList>
    </citation>
    <scope>NUCLEOTIDE SEQUENCE</scope>
    <source>
        <strain evidence="2">GJH2-4</strain>
    </source>
</reference>
<evidence type="ECO:0000259" key="1">
    <source>
        <dbReference type="Pfam" id="PF00535"/>
    </source>
</evidence>
<dbReference type="InterPro" id="IPR001173">
    <property type="entry name" value="Glyco_trans_2-like"/>
</dbReference>
<dbReference type="PANTHER" id="PTHR22916:SF3">
    <property type="entry name" value="UDP-GLCNAC:BETAGAL BETA-1,3-N-ACETYLGLUCOSAMINYLTRANSFERASE-LIKE PROTEIN 1"/>
    <property type="match status" value="1"/>
</dbReference>
<organism evidence="2 3">
    <name type="scientific">Photobacterium atrarenae</name>
    <dbReference type="NCBI Taxonomy" id="865757"/>
    <lineage>
        <taxon>Bacteria</taxon>
        <taxon>Pseudomonadati</taxon>
        <taxon>Pseudomonadota</taxon>
        <taxon>Gammaproteobacteria</taxon>
        <taxon>Vibrionales</taxon>
        <taxon>Vibrionaceae</taxon>
        <taxon>Photobacterium</taxon>
    </lineage>
</organism>
<dbReference type="EMBL" id="CP101508">
    <property type="protein sequence ID" value="UTV26979.1"/>
    <property type="molecule type" value="Genomic_DNA"/>
</dbReference>
<dbReference type="RefSeq" id="WP_255388190.1">
    <property type="nucleotide sequence ID" value="NZ_CP101508.1"/>
</dbReference>
<dbReference type="Proteomes" id="UP001057998">
    <property type="component" value="Chromosome 1"/>
</dbReference>
<dbReference type="Gene3D" id="3.90.550.10">
    <property type="entry name" value="Spore Coat Polysaccharide Biosynthesis Protein SpsA, Chain A"/>
    <property type="match status" value="1"/>
</dbReference>
<evidence type="ECO:0000313" key="3">
    <source>
        <dbReference type="Proteomes" id="UP001057998"/>
    </source>
</evidence>
<keyword evidence="3" id="KW-1185">Reference proteome</keyword>
<dbReference type="SUPFAM" id="SSF53448">
    <property type="entry name" value="Nucleotide-diphospho-sugar transferases"/>
    <property type="match status" value="1"/>
</dbReference>